<dbReference type="NCBIfam" id="TIGR00170">
    <property type="entry name" value="leuC"/>
    <property type="match status" value="1"/>
</dbReference>
<keyword evidence="6 12" id="KW-0028">Amino-acid biosynthesis</keyword>
<dbReference type="Proteomes" id="UP000184501">
    <property type="component" value="Unassembled WGS sequence"/>
</dbReference>
<dbReference type="InterPro" id="IPR036008">
    <property type="entry name" value="Aconitase_4Fe-4S_dom"/>
</dbReference>
<protein>
    <recommendedName>
        <fullName evidence="12">3-isopropylmalate dehydratase large subunit</fullName>
        <ecNumber evidence="12">4.2.1.33</ecNumber>
    </recommendedName>
    <alternativeName>
        <fullName evidence="12">Alpha-IPM isomerase</fullName>
        <shortName evidence="12">IPMI</shortName>
    </alternativeName>
    <alternativeName>
        <fullName evidence="12">Isopropylmalate isomerase</fullName>
    </alternativeName>
</protein>
<feature type="binding site" evidence="12">
    <location>
        <position position="408"/>
    </location>
    <ligand>
        <name>[4Fe-4S] cluster</name>
        <dbReference type="ChEBI" id="CHEBI:49883"/>
    </ligand>
</feature>
<dbReference type="AlphaFoldDB" id="A0A1M5GR05"/>
<evidence type="ECO:0000256" key="2">
    <source>
        <dbReference type="ARBA" id="ARBA00002695"/>
    </source>
</evidence>
<proteinExistence type="inferred from homology"/>
<evidence type="ECO:0000256" key="1">
    <source>
        <dbReference type="ARBA" id="ARBA00000491"/>
    </source>
</evidence>
<accession>A0A1M5GR05</accession>
<dbReference type="HAMAP" id="MF_01026">
    <property type="entry name" value="LeuC_type1"/>
    <property type="match status" value="1"/>
</dbReference>
<keyword evidence="11 12" id="KW-0100">Branched-chain amino acid biosynthesis</keyword>
<dbReference type="InterPro" id="IPR001030">
    <property type="entry name" value="Acoase/IPM_deHydtase_lsu_aba"/>
</dbReference>
<keyword evidence="7 12" id="KW-0479">Metal-binding</keyword>
<feature type="binding site" evidence="12">
    <location>
        <position position="411"/>
    </location>
    <ligand>
        <name>[4Fe-4S] cluster</name>
        <dbReference type="ChEBI" id="CHEBI:49883"/>
    </ligand>
</feature>
<evidence type="ECO:0000256" key="12">
    <source>
        <dbReference type="HAMAP-Rule" id="MF_01026"/>
    </source>
</evidence>
<feature type="region of interest" description="Disordered" evidence="13">
    <location>
        <begin position="417"/>
        <end position="445"/>
    </location>
</feature>
<dbReference type="Pfam" id="PF00330">
    <property type="entry name" value="Aconitase"/>
    <property type="match status" value="1"/>
</dbReference>
<dbReference type="STRING" id="2017.SAMN05444320_106234"/>
<evidence type="ECO:0000256" key="9">
    <source>
        <dbReference type="ARBA" id="ARBA00023014"/>
    </source>
</evidence>
<dbReference type="UniPathway" id="UPA00946"/>
<dbReference type="InterPro" id="IPR033941">
    <property type="entry name" value="IPMI_cat"/>
</dbReference>
<dbReference type="Gene3D" id="3.30.499.10">
    <property type="entry name" value="Aconitase, domain 3"/>
    <property type="match status" value="2"/>
</dbReference>
<keyword evidence="16" id="KW-1185">Reference proteome</keyword>
<evidence type="ECO:0000256" key="3">
    <source>
        <dbReference type="ARBA" id="ARBA00004729"/>
    </source>
</evidence>
<gene>
    <name evidence="12" type="primary">leuC</name>
    <name evidence="15" type="ORF">SAMN05444320_106234</name>
</gene>
<dbReference type="NCBIfam" id="NF004016">
    <property type="entry name" value="PRK05478.1"/>
    <property type="match status" value="1"/>
</dbReference>
<dbReference type="EC" id="4.2.1.33" evidence="12"/>
<comment type="catalytic activity">
    <reaction evidence="1 12">
        <text>(2R,3S)-3-isopropylmalate = (2S)-2-isopropylmalate</text>
        <dbReference type="Rhea" id="RHEA:32287"/>
        <dbReference type="ChEBI" id="CHEBI:1178"/>
        <dbReference type="ChEBI" id="CHEBI:35121"/>
        <dbReference type="EC" id="4.2.1.33"/>
    </reaction>
</comment>
<dbReference type="PROSITE" id="PS00450">
    <property type="entry name" value="ACONITASE_1"/>
    <property type="match status" value="1"/>
</dbReference>
<dbReference type="InterPro" id="IPR018136">
    <property type="entry name" value="Aconitase_4Fe-4S_BS"/>
</dbReference>
<comment type="function">
    <text evidence="2 12">Catalyzes the isomerization between 2-isopropylmalate and 3-isopropylmalate, via the formation of 2-isopropylmaleate.</text>
</comment>
<keyword evidence="8 12" id="KW-0408">Iron</keyword>
<evidence type="ECO:0000313" key="16">
    <source>
        <dbReference type="Proteomes" id="UP000184501"/>
    </source>
</evidence>
<dbReference type="InterPro" id="IPR050067">
    <property type="entry name" value="IPM_dehydratase_rel_enz"/>
</dbReference>
<keyword evidence="9 12" id="KW-0411">Iron-sulfur</keyword>
<comment type="subunit">
    <text evidence="12">Heterodimer of LeuC and LeuD.</text>
</comment>
<evidence type="ECO:0000256" key="4">
    <source>
        <dbReference type="ARBA" id="ARBA00022430"/>
    </source>
</evidence>
<dbReference type="PRINTS" id="PR00415">
    <property type="entry name" value="ACONITASE"/>
</dbReference>
<dbReference type="FunFam" id="3.30.499.10:FF:000007">
    <property type="entry name" value="3-isopropylmalate dehydratase large subunit"/>
    <property type="match status" value="1"/>
</dbReference>
<dbReference type="OrthoDB" id="9802769at2"/>
<dbReference type="GO" id="GO:0046872">
    <property type="term" value="F:metal ion binding"/>
    <property type="evidence" value="ECO:0007669"/>
    <property type="project" value="UniProtKB-KW"/>
</dbReference>
<organism evidence="15 16">
    <name type="scientific">Streptoalloteichus hindustanus</name>
    <dbReference type="NCBI Taxonomy" id="2017"/>
    <lineage>
        <taxon>Bacteria</taxon>
        <taxon>Bacillati</taxon>
        <taxon>Actinomycetota</taxon>
        <taxon>Actinomycetes</taxon>
        <taxon>Pseudonocardiales</taxon>
        <taxon>Pseudonocardiaceae</taxon>
        <taxon>Streptoalloteichus</taxon>
    </lineage>
</organism>
<comment type="pathway">
    <text evidence="3 12">Amino-acid biosynthesis; L-leucine biosynthesis; L-leucine from 3-methyl-2-oxobutanoate: step 2/4.</text>
</comment>
<dbReference type="NCBIfam" id="NF009116">
    <property type="entry name" value="PRK12466.1"/>
    <property type="match status" value="1"/>
</dbReference>
<evidence type="ECO:0000259" key="14">
    <source>
        <dbReference type="Pfam" id="PF00330"/>
    </source>
</evidence>
<dbReference type="CDD" id="cd01583">
    <property type="entry name" value="IPMI"/>
    <property type="match status" value="1"/>
</dbReference>
<evidence type="ECO:0000256" key="8">
    <source>
        <dbReference type="ARBA" id="ARBA00023004"/>
    </source>
</evidence>
<comment type="cofactor">
    <cofactor evidence="12">
        <name>[4Fe-4S] cluster</name>
        <dbReference type="ChEBI" id="CHEBI:49883"/>
    </cofactor>
    <text evidence="12">Binds 1 [4Fe-4S] cluster per subunit.</text>
</comment>
<feature type="domain" description="Aconitase/3-isopropylmalate dehydratase large subunit alpha/beta/alpha" evidence="14">
    <location>
        <begin position="7"/>
        <end position="458"/>
    </location>
</feature>
<comment type="similarity">
    <text evidence="12">Belongs to the aconitase/IPM isomerase family. LeuC type 1 subfamily.</text>
</comment>
<dbReference type="UniPathway" id="UPA00048">
    <property type="reaction ID" value="UER00071"/>
</dbReference>
<sequence length="467" mass="50199">MGRTLAEKVWDAHVVRRGDGDEPDLLYIDLHLVHEVTSPQAFDGLRAAGRPVRRPDLTIATEDHNVPTVGVDLPIADPVSRTQVETLRRNCAEFGVRLHPMGDAEQGIVHVVGPQLGLTQPGMTVVCGDSHTSTHGAFGALAFGIGTSEVEHVLATQTLPLRPFRTMAITVDGRLRPGVTAKDVILAVIARIGTGGGQGYVLEYRGSAIESLSVEARMTICNMSIEAGARAGMIAPDETTFEYLRGRPHAPTGAEWDAAVEYWRTLRTDPDAVFDREIRLDAEELTPFVTWGTNPGQGLPLAERVPDPTRIADEVERVAAEKALAYMGLNPGTPLREIGVDTVFLGSCTNGRIEDLRAAADVLRGRRVAEGVRMLVVPGSMRVRAQAEHEGLHEVFLAAGAEWRSAGCSMCLGMNPDQLRPGERSASTSNRNFEGRQGKGGRTHLVSPLVAAATAVRGTLSSPEDLD</sequence>
<dbReference type="FunFam" id="3.30.499.10:FF:000006">
    <property type="entry name" value="3-isopropylmalate dehydratase large subunit"/>
    <property type="match status" value="1"/>
</dbReference>
<evidence type="ECO:0000256" key="13">
    <source>
        <dbReference type="SAM" id="MobiDB-lite"/>
    </source>
</evidence>
<dbReference type="SUPFAM" id="SSF53732">
    <property type="entry name" value="Aconitase iron-sulfur domain"/>
    <property type="match status" value="1"/>
</dbReference>
<keyword evidence="10 12" id="KW-0456">Lyase</keyword>
<dbReference type="PANTHER" id="PTHR43822:SF9">
    <property type="entry name" value="3-ISOPROPYLMALATE DEHYDRATASE"/>
    <property type="match status" value="1"/>
</dbReference>
<dbReference type="GO" id="GO:0051539">
    <property type="term" value="F:4 iron, 4 sulfur cluster binding"/>
    <property type="evidence" value="ECO:0007669"/>
    <property type="project" value="UniProtKB-KW"/>
</dbReference>
<dbReference type="InterPro" id="IPR015931">
    <property type="entry name" value="Acnase/IPM_dHydase_lsu_aba_1/3"/>
</dbReference>
<evidence type="ECO:0000256" key="10">
    <source>
        <dbReference type="ARBA" id="ARBA00023239"/>
    </source>
</evidence>
<dbReference type="EMBL" id="FQVN01000006">
    <property type="protein sequence ID" value="SHG06230.1"/>
    <property type="molecule type" value="Genomic_DNA"/>
</dbReference>
<feature type="binding site" evidence="12">
    <location>
        <position position="348"/>
    </location>
    <ligand>
        <name>[4Fe-4S] cluster</name>
        <dbReference type="ChEBI" id="CHEBI:49883"/>
    </ligand>
</feature>
<evidence type="ECO:0000256" key="11">
    <source>
        <dbReference type="ARBA" id="ARBA00023304"/>
    </source>
</evidence>
<dbReference type="PANTHER" id="PTHR43822">
    <property type="entry name" value="HOMOACONITASE, MITOCHONDRIAL-RELATED"/>
    <property type="match status" value="1"/>
</dbReference>
<keyword evidence="5 12" id="KW-0004">4Fe-4S</keyword>
<dbReference type="GO" id="GO:0009098">
    <property type="term" value="P:L-leucine biosynthetic process"/>
    <property type="evidence" value="ECO:0007669"/>
    <property type="project" value="UniProtKB-UniRule"/>
</dbReference>
<evidence type="ECO:0000256" key="7">
    <source>
        <dbReference type="ARBA" id="ARBA00022723"/>
    </source>
</evidence>
<evidence type="ECO:0000313" key="15">
    <source>
        <dbReference type="EMBL" id="SHG06230.1"/>
    </source>
</evidence>
<evidence type="ECO:0000256" key="5">
    <source>
        <dbReference type="ARBA" id="ARBA00022485"/>
    </source>
</evidence>
<dbReference type="RefSeq" id="WP_073485412.1">
    <property type="nucleotide sequence ID" value="NZ_FQVN01000006.1"/>
</dbReference>
<name>A0A1M5GR05_STRHI</name>
<dbReference type="PROSITE" id="PS01244">
    <property type="entry name" value="ACONITASE_2"/>
    <property type="match status" value="1"/>
</dbReference>
<keyword evidence="4 12" id="KW-0432">Leucine biosynthesis</keyword>
<reference evidence="15 16" key="1">
    <citation type="submission" date="2016-11" db="EMBL/GenBank/DDBJ databases">
        <authorList>
            <person name="Jaros S."/>
            <person name="Januszkiewicz K."/>
            <person name="Wedrychowicz H."/>
        </authorList>
    </citation>
    <scope>NUCLEOTIDE SEQUENCE [LARGE SCALE GENOMIC DNA]</scope>
    <source>
        <strain evidence="15 16">DSM 44523</strain>
    </source>
</reference>
<dbReference type="GO" id="GO:0003861">
    <property type="term" value="F:3-isopropylmalate dehydratase activity"/>
    <property type="evidence" value="ECO:0007669"/>
    <property type="project" value="UniProtKB-UniRule"/>
</dbReference>
<dbReference type="InterPro" id="IPR004430">
    <property type="entry name" value="3-IsopropMal_deHydase_lsu"/>
</dbReference>
<evidence type="ECO:0000256" key="6">
    <source>
        <dbReference type="ARBA" id="ARBA00022605"/>
    </source>
</evidence>